<dbReference type="InterPro" id="IPR006602">
    <property type="entry name" value="DM10_dom"/>
</dbReference>
<dbReference type="InterPro" id="IPR040193">
    <property type="entry name" value="EFHC1/EFHC2/EFHB"/>
</dbReference>
<dbReference type="EMBL" id="CH991545">
    <property type="protein sequence ID" value="EDQ91296.1"/>
    <property type="molecule type" value="Genomic_DNA"/>
</dbReference>
<name>A9UTR8_MONBE</name>
<evidence type="ECO:0000256" key="3">
    <source>
        <dbReference type="ARBA" id="ARBA00022490"/>
    </source>
</evidence>
<dbReference type="SMART" id="SM00676">
    <property type="entry name" value="DM10"/>
    <property type="match status" value="3"/>
</dbReference>
<proteinExistence type="predicted"/>
<dbReference type="GeneID" id="5888846"/>
<dbReference type="GO" id="GO:0010975">
    <property type="term" value="P:regulation of neuron projection development"/>
    <property type="evidence" value="ECO:0000318"/>
    <property type="project" value="GO_Central"/>
</dbReference>
<gene>
    <name evidence="8" type="ORF">MONBRDRAFT_15233</name>
</gene>
<dbReference type="KEGG" id="mbr:MONBRDRAFT_15233"/>
<keyword evidence="9" id="KW-1185">Reference proteome</keyword>
<dbReference type="Gene3D" id="2.30.29.170">
    <property type="match status" value="3"/>
</dbReference>
<keyword evidence="6" id="KW-0966">Cell projection</keyword>
<evidence type="ECO:0000256" key="6">
    <source>
        <dbReference type="ARBA" id="ARBA00023273"/>
    </source>
</evidence>
<feature type="domain" description="DM10" evidence="7">
    <location>
        <begin position="358"/>
        <end position="458"/>
    </location>
</feature>
<feature type="non-terminal residue" evidence="8">
    <location>
        <position position="1"/>
    </location>
</feature>
<keyword evidence="4" id="KW-0677">Repeat</keyword>
<evidence type="ECO:0000256" key="2">
    <source>
        <dbReference type="ARBA" id="ARBA00004245"/>
    </source>
</evidence>
<dbReference type="FunFam" id="2.30.29.170:FF:000003">
    <property type="entry name" value="EF-hand domain (C-terminal) containing 1"/>
    <property type="match status" value="1"/>
</dbReference>
<dbReference type="OMA" id="WKDFNIG"/>
<dbReference type="PROSITE" id="PS51336">
    <property type="entry name" value="DM10"/>
    <property type="match status" value="3"/>
</dbReference>
<dbReference type="FunFam" id="2.30.29.170:FF:000001">
    <property type="entry name" value="EF-hand domain containing 1"/>
    <property type="match status" value="1"/>
</dbReference>
<accession>A9UTR8</accession>
<dbReference type="Proteomes" id="UP000001357">
    <property type="component" value="Unassembled WGS sequence"/>
</dbReference>
<dbReference type="RefSeq" id="XP_001743718.1">
    <property type="nucleotide sequence ID" value="XM_001743666.1"/>
</dbReference>
<keyword evidence="3" id="KW-0963">Cytoplasm</keyword>
<dbReference type="GO" id="GO:0005929">
    <property type="term" value="C:cilium"/>
    <property type="evidence" value="ECO:0007669"/>
    <property type="project" value="UniProtKB-SubCell"/>
</dbReference>
<dbReference type="Pfam" id="PF06565">
    <property type="entry name" value="DM10_dom"/>
    <property type="match status" value="3"/>
</dbReference>
<evidence type="ECO:0000256" key="5">
    <source>
        <dbReference type="ARBA" id="ARBA00023212"/>
    </source>
</evidence>
<feature type="domain" description="DM10" evidence="7">
    <location>
        <begin position="7"/>
        <end position="114"/>
    </location>
</feature>
<protein>
    <recommendedName>
        <fullName evidence="7">DM10 domain-containing protein</fullName>
    </recommendedName>
</protein>
<dbReference type="GO" id="GO:0005856">
    <property type="term" value="C:cytoskeleton"/>
    <property type="evidence" value="ECO:0007669"/>
    <property type="project" value="UniProtKB-SubCell"/>
</dbReference>
<dbReference type="PANTHER" id="PTHR12086:SF11">
    <property type="entry name" value="EF-HAND DOMAIN-CONTAINING FAMILY MEMBER C2"/>
    <property type="match status" value="1"/>
</dbReference>
<evidence type="ECO:0000259" key="7">
    <source>
        <dbReference type="PROSITE" id="PS51336"/>
    </source>
</evidence>
<dbReference type="FunFam" id="2.30.29.170:FF:000004">
    <property type="entry name" value="EF-hand domain containing 2"/>
    <property type="match status" value="1"/>
</dbReference>
<feature type="domain" description="DM10" evidence="7">
    <location>
        <begin position="158"/>
        <end position="301"/>
    </location>
</feature>
<sequence>PAWIAYDRQTLCFDAYFQEAVHEKREENYRVRACKIYFFPADDTIEVIEPRKPNSGLPQGKLLRRHRVPKPAPNDDDFFKVDDFNLGEQVTFYGRTFMIVDCDAFTRDFLTRLGFEVGEAQPMPDDPYARLRADQHEAQVPLRPYERQDKLKKFLDNDRCVLRFYAVWDDTGNGESERRYMIVHYFLADDTVEVREVQQNNSGRDGPGIFLKRQKLPKARPDHSHSVAAPGAVTSRTLLNVFAKDGMKGRSILDSLQLGDGTSAHYTDRDLEVGCTINVFGRQMLLCDCDDFTKRYYRDTFGIEDFAPVELEEPVKQVFEAPIPPHTGIGSDEDSLVSVNHLIPKPPKKEFGKWFKEGSNKLQFTARFDTSDSIDGPRRFTISYFLADDTISVFEVAQRNSGVMGGKFIERRPLKTADKSRRLNLFDFVVGNPINLNSFRFIIIDASDFTYQYLENAKVGHALKQTAYLMPCHAPLPLWPC</sequence>
<dbReference type="InParanoid" id="A9UTR8"/>
<keyword evidence="5" id="KW-0206">Cytoskeleton</keyword>
<evidence type="ECO:0000256" key="1">
    <source>
        <dbReference type="ARBA" id="ARBA00004138"/>
    </source>
</evidence>
<organism evidence="8 9">
    <name type="scientific">Monosiga brevicollis</name>
    <name type="common">Choanoflagellate</name>
    <dbReference type="NCBI Taxonomy" id="81824"/>
    <lineage>
        <taxon>Eukaryota</taxon>
        <taxon>Choanoflagellata</taxon>
        <taxon>Craspedida</taxon>
        <taxon>Salpingoecidae</taxon>
        <taxon>Monosiga</taxon>
    </lineage>
</organism>
<reference evidence="8 9" key="1">
    <citation type="journal article" date="2008" name="Nature">
        <title>The genome of the choanoflagellate Monosiga brevicollis and the origin of metazoans.</title>
        <authorList>
            <consortium name="JGI Sequencing"/>
            <person name="King N."/>
            <person name="Westbrook M.J."/>
            <person name="Young S.L."/>
            <person name="Kuo A."/>
            <person name="Abedin M."/>
            <person name="Chapman J."/>
            <person name="Fairclough S."/>
            <person name="Hellsten U."/>
            <person name="Isogai Y."/>
            <person name="Letunic I."/>
            <person name="Marr M."/>
            <person name="Pincus D."/>
            <person name="Putnam N."/>
            <person name="Rokas A."/>
            <person name="Wright K.J."/>
            <person name="Zuzow R."/>
            <person name="Dirks W."/>
            <person name="Good M."/>
            <person name="Goodstein D."/>
            <person name="Lemons D."/>
            <person name="Li W."/>
            <person name="Lyons J.B."/>
            <person name="Morris A."/>
            <person name="Nichols S."/>
            <person name="Richter D.J."/>
            <person name="Salamov A."/>
            <person name="Bork P."/>
            <person name="Lim W.A."/>
            <person name="Manning G."/>
            <person name="Miller W.T."/>
            <person name="McGinnis W."/>
            <person name="Shapiro H."/>
            <person name="Tjian R."/>
            <person name="Grigoriev I.V."/>
            <person name="Rokhsar D."/>
        </authorList>
    </citation>
    <scope>NUCLEOTIDE SEQUENCE [LARGE SCALE GENOMIC DNA]</scope>
    <source>
        <strain evidence="9">MX1 / ATCC 50154</strain>
    </source>
</reference>
<dbReference type="STRING" id="81824.A9UTR8"/>
<comment type="subcellular location">
    <subcellularLocation>
        <location evidence="1">Cell projection</location>
        <location evidence="1">Cilium</location>
    </subcellularLocation>
    <subcellularLocation>
        <location evidence="2">Cytoplasm</location>
        <location evidence="2">Cytoskeleton</location>
    </subcellularLocation>
</comment>
<evidence type="ECO:0000256" key="4">
    <source>
        <dbReference type="ARBA" id="ARBA00022737"/>
    </source>
</evidence>
<dbReference type="PANTHER" id="PTHR12086">
    <property type="entry name" value="EF-HAND DOMAIN C-TERMINAL CONTAINING PROTEIN"/>
    <property type="match status" value="1"/>
</dbReference>
<dbReference type="eggNOG" id="KOG0043">
    <property type="taxonomic scope" value="Eukaryota"/>
</dbReference>
<evidence type="ECO:0000313" key="8">
    <source>
        <dbReference type="EMBL" id="EDQ91296.1"/>
    </source>
</evidence>
<dbReference type="AlphaFoldDB" id="A9UTR8"/>
<dbReference type="FunCoup" id="A9UTR8">
    <property type="interactions" value="43"/>
</dbReference>
<evidence type="ECO:0000313" key="9">
    <source>
        <dbReference type="Proteomes" id="UP000001357"/>
    </source>
</evidence>